<reference evidence="1 2" key="1">
    <citation type="journal article" date="2018" name="Mol. Plant">
        <title>The genome of Artemisia annua provides insight into the evolution of Asteraceae family and artemisinin biosynthesis.</title>
        <authorList>
            <person name="Shen Q."/>
            <person name="Zhang L."/>
            <person name="Liao Z."/>
            <person name="Wang S."/>
            <person name="Yan T."/>
            <person name="Shi P."/>
            <person name="Liu M."/>
            <person name="Fu X."/>
            <person name="Pan Q."/>
            <person name="Wang Y."/>
            <person name="Lv Z."/>
            <person name="Lu X."/>
            <person name="Zhang F."/>
            <person name="Jiang W."/>
            <person name="Ma Y."/>
            <person name="Chen M."/>
            <person name="Hao X."/>
            <person name="Li L."/>
            <person name="Tang Y."/>
            <person name="Lv G."/>
            <person name="Zhou Y."/>
            <person name="Sun X."/>
            <person name="Brodelius P.E."/>
            <person name="Rose J.K.C."/>
            <person name="Tang K."/>
        </authorList>
    </citation>
    <scope>NUCLEOTIDE SEQUENCE [LARGE SCALE GENOMIC DNA]</scope>
    <source>
        <strain evidence="2">cv. Huhao1</strain>
        <tissue evidence="1">Leaf</tissue>
    </source>
</reference>
<name>A0A2U1L1R5_ARTAN</name>
<organism evidence="1 2">
    <name type="scientific">Artemisia annua</name>
    <name type="common">Sweet wormwood</name>
    <dbReference type="NCBI Taxonomy" id="35608"/>
    <lineage>
        <taxon>Eukaryota</taxon>
        <taxon>Viridiplantae</taxon>
        <taxon>Streptophyta</taxon>
        <taxon>Embryophyta</taxon>
        <taxon>Tracheophyta</taxon>
        <taxon>Spermatophyta</taxon>
        <taxon>Magnoliopsida</taxon>
        <taxon>eudicotyledons</taxon>
        <taxon>Gunneridae</taxon>
        <taxon>Pentapetalae</taxon>
        <taxon>asterids</taxon>
        <taxon>campanulids</taxon>
        <taxon>Asterales</taxon>
        <taxon>Asteraceae</taxon>
        <taxon>Asteroideae</taxon>
        <taxon>Anthemideae</taxon>
        <taxon>Artemisiinae</taxon>
        <taxon>Artemisia</taxon>
    </lineage>
</organism>
<proteinExistence type="predicted"/>
<comment type="caution">
    <text evidence="1">The sequence shown here is derived from an EMBL/GenBank/DDBJ whole genome shotgun (WGS) entry which is preliminary data.</text>
</comment>
<protein>
    <submittedName>
        <fullName evidence="1">Somatic embryogenesis protein kinase 3</fullName>
    </submittedName>
</protein>
<keyword evidence="1" id="KW-0808">Transferase</keyword>
<evidence type="ECO:0000313" key="2">
    <source>
        <dbReference type="Proteomes" id="UP000245207"/>
    </source>
</evidence>
<accession>A0A2U1L1R5</accession>
<dbReference type="GO" id="GO:0016301">
    <property type="term" value="F:kinase activity"/>
    <property type="evidence" value="ECO:0007669"/>
    <property type="project" value="UniProtKB-KW"/>
</dbReference>
<dbReference type="AlphaFoldDB" id="A0A2U1L1R5"/>
<dbReference type="Proteomes" id="UP000245207">
    <property type="component" value="Unassembled WGS sequence"/>
</dbReference>
<keyword evidence="1" id="KW-0418">Kinase</keyword>
<dbReference type="EMBL" id="PKPP01012118">
    <property type="protein sequence ID" value="PWA42925.1"/>
    <property type="molecule type" value="Genomic_DNA"/>
</dbReference>
<gene>
    <name evidence="1" type="ORF">CTI12_AA540550</name>
</gene>
<evidence type="ECO:0000313" key="1">
    <source>
        <dbReference type="EMBL" id="PWA42925.1"/>
    </source>
</evidence>
<dbReference type="STRING" id="35608.A0A2U1L1R5"/>
<keyword evidence="2" id="KW-1185">Reference proteome</keyword>
<sequence length="137" mass="15958">MAAACIFAGFINVWYYDDPHNNTLMRMTLAWCRHRKTQDRFLDEEETQVYVVVKRFSRCELQVATDNFSVKNIYLTRWICGGCKKTKKDCCQGGELWFQMEAEMISMAAHPNLLLLGIRSSATLSSLWISWVLYQKA</sequence>